<keyword evidence="3 6" id="KW-0010">Activator</keyword>
<feature type="compositionally biased region" description="Polar residues" evidence="7">
    <location>
        <begin position="82"/>
        <end position="97"/>
    </location>
</feature>
<dbReference type="OrthoDB" id="526653at2759"/>
<dbReference type="EMBL" id="MDYQ01000215">
    <property type="protein sequence ID" value="PRP78594.1"/>
    <property type="molecule type" value="Genomic_DNA"/>
</dbReference>
<dbReference type="Gene3D" id="6.10.280.10">
    <property type="entry name" value="Mediator complex, subunit Med21"/>
    <property type="match status" value="1"/>
</dbReference>
<dbReference type="InterPro" id="IPR037212">
    <property type="entry name" value="Med7/Med21-like"/>
</dbReference>
<dbReference type="PANTHER" id="PTHR13381">
    <property type="entry name" value="RNA POLYMERASE II HOLOENZYME COMPONENT SRB7"/>
    <property type="match status" value="1"/>
</dbReference>
<evidence type="ECO:0000256" key="3">
    <source>
        <dbReference type="ARBA" id="ARBA00023159"/>
    </source>
</evidence>
<evidence type="ECO:0000256" key="4">
    <source>
        <dbReference type="ARBA" id="ARBA00023163"/>
    </source>
</evidence>
<dbReference type="Pfam" id="PF11221">
    <property type="entry name" value="Med21"/>
    <property type="match status" value="1"/>
</dbReference>
<comment type="subcellular location">
    <subcellularLocation>
        <location evidence="1 6">Nucleus</location>
    </subcellularLocation>
</comment>
<gene>
    <name evidence="8" type="ORF">PROFUN_13543</name>
</gene>
<comment type="subunit">
    <text evidence="6">Component of the Mediator complex.</text>
</comment>
<name>A0A2P6N3R4_9EUKA</name>
<organism evidence="8 9">
    <name type="scientific">Planoprotostelium fungivorum</name>
    <dbReference type="NCBI Taxonomy" id="1890364"/>
    <lineage>
        <taxon>Eukaryota</taxon>
        <taxon>Amoebozoa</taxon>
        <taxon>Evosea</taxon>
        <taxon>Variosea</taxon>
        <taxon>Cavosteliida</taxon>
        <taxon>Cavosteliaceae</taxon>
        <taxon>Planoprotostelium</taxon>
    </lineage>
</organism>
<comment type="function">
    <text evidence="6">Component of the Mediator complex, a coactivator involved in the regulated transcription of nearly all RNA polymerase II-dependent genes. Mediator functions as a bridge to convey information from gene-specific regulatory proteins to the basal RNA polymerase II transcription machinery. Mediator is recruited to promoters by direct interactions with regulatory proteins and serves as a scaffold for the assembly of a functional preinitiation complex with RNA polymerase II and the general transcription factors.</text>
</comment>
<dbReference type="GO" id="GO:0016592">
    <property type="term" value="C:mediator complex"/>
    <property type="evidence" value="ECO:0007669"/>
    <property type="project" value="UniProtKB-UniRule"/>
</dbReference>
<keyword evidence="5 6" id="KW-0539">Nucleus</keyword>
<dbReference type="GO" id="GO:0003712">
    <property type="term" value="F:transcription coregulator activity"/>
    <property type="evidence" value="ECO:0007669"/>
    <property type="project" value="TreeGrafter"/>
</dbReference>
<protein>
    <recommendedName>
        <fullName evidence="6">Mediator of RNA polymerase II transcription subunit 21</fullName>
    </recommendedName>
</protein>
<evidence type="ECO:0000256" key="1">
    <source>
        <dbReference type="ARBA" id="ARBA00004123"/>
    </source>
</evidence>
<dbReference type="SUPFAM" id="SSF140718">
    <property type="entry name" value="Mediator hinge subcomplex-like"/>
    <property type="match status" value="1"/>
</dbReference>
<dbReference type="PANTHER" id="PTHR13381:SF0">
    <property type="entry name" value="MEDIATOR OF RNA POLYMERASE II TRANSCRIPTION SUBUNIT 21"/>
    <property type="match status" value="1"/>
</dbReference>
<evidence type="ECO:0000256" key="6">
    <source>
        <dbReference type="RuleBase" id="RU366036"/>
    </source>
</evidence>
<dbReference type="GO" id="GO:0006357">
    <property type="term" value="P:regulation of transcription by RNA polymerase II"/>
    <property type="evidence" value="ECO:0007669"/>
    <property type="project" value="TreeGrafter"/>
</dbReference>
<dbReference type="Proteomes" id="UP000241769">
    <property type="component" value="Unassembled WGS sequence"/>
</dbReference>
<accession>A0A2P6N3R4</accession>
<dbReference type="InterPro" id="IPR021384">
    <property type="entry name" value="Mediator_Med21"/>
</dbReference>
<evidence type="ECO:0000256" key="2">
    <source>
        <dbReference type="ARBA" id="ARBA00023015"/>
    </source>
</evidence>
<keyword evidence="4 6" id="KW-0804">Transcription</keyword>
<evidence type="ECO:0000256" key="5">
    <source>
        <dbReference type="ARBA" id="ARBA00023242"/>
    </source>
</evidence>
<evidence type="ECO:0000256" key="7">
    <source>
        <dbReference type="SAM" id="MobiDB-lite"/>
    </source>
</evidence>
<comment type="similarity">
    <text evidence="6">Belongs to the Mediator complex subunit 21 family.</text>
</comment>
<sequence length="139" mass="16081">MSSDRLTELQNQISELTFKFYTFLGIIQRDSPSVSLDTQLNHPPDSSEEDLLKFDTQTKDFAVQIAKSSRAIHDVRYSSDFPTQSSQLIQSLPGSSSTEEEQVKEMERLEEENQVESDKLKERVDKAEEQLNKIREMDY</sequence>
<proteinExistence type="inferred from homology"/>
<feature type="region of interest" description="Disordered" evidence="7">
    <location>
        <begin position="82"/>
        <end position="123"/>
    </location>
</feature>
<keyword evidence="9" id="KW-1185">Reference proteome</keyword>
<reference evidence="8 9" key="1">
    <citation type="journal article" date="2018" name="Genome Biol. Evol.">
        <title>Multiple Roots of Fruiting Body Formation in Amoebozoa.</title>
        <authorList>
            <person name="Hillmann F."/>
            <person name="Forbes G."/>
            <person name="Novohradska S."/>
            <person name="Ferling I."/>
            <person name="Riege K."/>
            <person name="Groth M."/>
            <person name="Westermann M."/>
            <person name="Marz M."/>
            <person name="Spaller T."/>
            <person name="Winckler T."/>
            <person name="Schaap P."/>
            <person name="Glockner G."/>
        </authorList>
    </citation>
    <scope>NUCLEOTIDE SEQUENCE [LARGE SCALE GENOMIC DNA]</scope>
    <source>
        <strain evidence="8 9">Jena</strain>
    </source>
</reference>
<comment type="caution">
    <text evidence="8">The sequence shown here is derived from an EMBL/GenBank/DDBJ whole genome shotgun (WGS) entry which is preliminary data.</text>
</comment>
<dbReference type="InParanoid" id="A0A2P6N3R4"/>
<evidence type="ECO:0000313" key="9">
    <source>
        <dbReference type="Proteomes" id="UP000241769"/>
    </source>
</evidence>
<dbReference type="AlphaFoldDB" id="A0A2P6N3R4"/>
<dbReference type="STRING" id="1890364.A0A2P6N3R4"/>
<keyword evidence="2 6" id="KW-0805">Transcription regulation</keyword>
<evidence type="ECO:0000313" key="8">
    <source>
        <dbReference type="EMBL" id="PRP78594.1"/>
    </source>
</evidence>